<evidence type="ECO:0000256" key="1">
    <source>
        <dbReference type="ARBA" id="ARBA00009990"/>
    </source>
</evidence>
<proteinExistence type="inferred from homology"/>
<keyword evidence="2" id="KW-0813">Transport</keyword>
<keyword evidence="5" id="KW-0143">Chaperone</keyword>
<dbReference type="EMBL" id="JADINC010000031">
    <property type="protein sequence ID" value="MBO8425266.1"/>
    <property type="molecule type" value="Genomic_DNA"/>
</dbReference>
<dbReference type="SUPFAM" id="SSF54611">
    <property type="entry name" value="SecB-like"/>
    <property type="match status" value="1"/>
</dbReference>
<evidence type="ECO:0000313" key="6">
    <source>
        <dbReference type="EMBL" id="MBO8425266.1"/>
    </source>
</evidence>
<gene>
    <name evidence="6" type="ORF">IAC69_02170</name>
</gene>
<evidence type="ECO:0000256" key="4">
    <source>
        <dbReference type="ARBA" id="ARBA00023010"/>
    </source>
</evidence>
<dbReference type="PANTHER" id="PTHR36918:SF1">
    <property type="entry name" value="PROTEIN-EXPORT PROTEIN SECB"/>
    <property type="match status" value="1"/>
</dbReference>
<dbReference type="InterPro" id="IPR003708">
    <property type="entry name" value="SecB"/>
</dbReference>
<dbReference type="GO" id="GO:0051082">
    <property type="term" value="F:unfolded protein binding"/>
    <property type="evidence" value="ECO:0007669"/>
    <property type="project" value="InterPro"/>
</dbReference>
<dbReference type="InterPro" id="IPR035958">
    <property type="entry name" value="SecB-like_sf"/>
</dbReference>
<dbReference type="Pfam" id="PF02556">
    <property type="entry name" value="SecB"/>
    <property type="match status" value="1"/>
</dbReference>
<dbReference type="Proteomes" id="UP000823630">
    <property type="component" value="Unassembled WGS sequence"/>
</dbReference>
<reference evidence="6" key="2">
    <citation type="journal article" date="2021" name="PeerJ">
        <title>Extensive microbial diversity within the chicken gut microbiome revealed by metagenomics and culture.</title>
        <authorList>
            <person name="Gilroy R."/>
            <person name="Ravi A."/>
            <person name="Getino M."/>
            <person name="Pursley I."/>
            <person name="Horton D.L."/>
            <person name="Alikhan N.F."/>
            <person name="Baker D."/>
            <person name="Gharbi K."/>
            <person name="Hall N."/>
            <person name="Watson M."/>
            <person name="Adriaenssens E.M."/>
            <person name="Foster-Nyarko E."/>
            <person name="Jarju S."/>
            <person name="Secka A."/>
            <person name="Antonio M."/>
            <person name="Oren A."/>
            <person name="Chaudhuri R.R."/>
            <person name="La Ragione R."/>
            <person name="Hildebrand F."/>
            <person name="Pallen M.J."/>
        </authorList>
    </citation>
    <scope>NUCLEOTIDE SEQUENCE</scope>
    <source>
        <strain evidence="6">8207</strain>
    </source>
</reference>
<sequence>MAKFNIISQFLKDFSFESPNVPELFFKNDNGQAKLEINIDIQIKGAENNLFMVDLITKVHSKLNNGDKSIFLIESTYSGLVQMEEEKDEEAKKRTLLINVPTLLFPNVRALITRMTAESGFPAFVMQPVDFEKLYEDRQKQSQAATAPANNK</sequence>
<accession>A0A9D9DF78</accession>
<evidence type="ECO:0000256" key="5">
    <source>
        <dbReference type="ARBA" id="ARBA00023186"/>
    </source>
</evidence>
<protein>
    <submittedName>
        <fullName evidence="6">Protein-export chaperone SecB</fullName>
    </submittedName>
</protein>
<keyword evidence="3" id="KW-0653">Protein transport</keyword>
<reference evidence="6" key="1">
    <citation type="submission" date="2020-10" db="EMBL/GenBank/DDBJ databases">
        <authorList>
            <person name="Gilroy R."/>
        </authorList>
    </citation>
    <scope>NUCLEOTIDE SEQUENCE</scope>
    <source>
        <strain evidence="6">8207</strain>
    </source>
</reference>
<keyword evidence="4" id="KW-0811">Translocation</keyword>
<evidence type="ECO:0000313" key="7">
    <source>
        <dbReference type="Proteomes" id="UP000823630"/>
    </source>
</evidence>
<comment type="similarity">
    <text evidence="1">Belongs to the SecB family.</text>
</comment>
<evidence type="ECO:0000256" key="3">
    <source>
        <dbReference type="ARBA" id="ARBA00022927"/>
    </source>
</evidence>
<name>A0A9D9DF78_9PROT</name>
<dbReference type="Gene3D" id="3.10.420.10">
    <property type="entry name" value="SecB-like"/>
    <property type="match status" value="1"/>
</dbReference>
<dbReference type="PRINTS" id="PR01594">
    <property type="entry name" value="SECBCHAPRONE"/>
</dbReference>
<comment type="caution">
    <text evidence="6">The sequence shown here is derived from an EMBL/GenBank/DDBJ whole genome shotgun (WGS) entry which is preliminary data.</text>
</comment>
<dbReference type="GO" id="GO:0015031">
    <property type="term" value="P:protein transport"/>
    <property type="evidence" value="ECO:0007669"/>
    <property type="project" value="UniProtKB-KW"/>
</dbReference>
<dbReference type="PANTHER" id="PTHR36918">
    <property type="match status" value="1"/>
</dbReference>
<dbReference type="GO" id="GO:0051262">
    <property type="term" value="P:protein tetramerization"/>
    <property type="evidence" value="ECO:0007669"/>
    <property type="project" value="InterPro"/>
</dbReference>
<evidence type="ECO:0000256" key="2">
    <source>
        <dbReference type="ARBA" id="ARBA00022448"/>
    </source>
</evidence>
<dbReference type="AlphaFoldDB" id="A0A9D9DF78"/>
<organism evidence="6 7">
    <name type="scientific">Candidatus Enterousia avistercoris</name>
    <dbReference type="NCBI Taxonomy" id="2840788"/>
    <lineage>
        <taxon>Bacteria</taxon>
        <taxon>Pseudomonadati</taxon>
        <taxon>Pseudomonadota</taxon>
        <taxon>Alphaproteobacteria</taxon>
        <taxon>Candidatus Enterousia</taxon>
    </lineage>
</organism>